<dbReference type="Pfam" id="PF00176">
    <property type="entry name" value="SNF2-rel_dom"/>
    <property type="match status" value="1"/>
</dbReference>
<dbReference type="Proteomes" id="UP000772434">
    <property type="component" value="Unassembled WGS sequence"/>
</dbReference>
<dbReference type="InterPro" id="IPR050628">
    <property type="entry name" value="SNF2_RAD54_helicase_TF"/>
</dbReference>
<accession>A0A9P5UFH0</accession>
<dbReference type="OrthoDB" id="2801544at2759"/>
<dbReference type="InterPro" id="IPR014001">
    <property type="entry name" value="Helicase_ATP-bd"/>
</dbReference>
<dbReference type="Pfam" id="PF00271">
    <property type="entry name" value="Helicase_C"/>
    <property type="match status" value="1"/>
</dbReference>
<organism evidence="6 7">
    <name type="scientific">Rhodocollybia butyracea</name>
    <dbReference type="NCBI Taxonomy" id="206335"/>
    <lineage>
        <taxon>Eukaryota</taxon>
        <taxon>Fungi</taxon>
        <taxon>Dikarya</taxon>
        <taxon>Basidiomycota</taxon>
        <taxon>Agaricomycotina</taxon>
        <taxon>Agaricomycetes</taxon>
        <taxon>Agaricomycetidae</taxon>
        <taxon>Agaricales</taxon>
        <taxon>Marasmiineae</taxon>
        <taxon>Omphalotaceae</taxon>
        <taxon>Rhodocollybia</taxon>
    </lineage>
</organism>
<keyword evidence="3" id="KW-0067">ATP-binding</keyword>
<keyword evidence="1" id="KW-0547">Nucleotide-binding</keyword>
<evidence type="ECO:0000256" key="2">
    <source>
        <dbReference type="ARBA" id="ARBA00022801"/>
    </source>
</evidence>
<dbReference type="GO" id="GO:0005634">
    <property type="term" value="C:nucleus"/>
    <property type="evidence" value="ECO:0007669"/>
    <property type="project" value="TreeGrafter"/>
</dbReference>
<dbReference type="Gene3D" id="3.40.50.10810">
    <property type="entry name" value="Tandem AAA-ATPase domain"/>
    <property type="match status" value="1"/>
</dbReference>
<dbReference type="SUPFAM" id="SSF52540">
    <property type="entry name" value="P-loop containing nucleoside triphosphate hydrolases"/>
    <property type="match status" value="2"/>
</dbReference>
<dbReference type="InterPro" id="IPR049730">
    <property type="entry name" value="SNF2/RAD54-like_C"/>
</dbReference>
<dbReference type="InterPro" id="IPR027417">
    <property type="entry name" value="P-loop_NTPase"/>
</dbReference>
<dbReference type="InterPro" id="IPR000330">
    <property type="entry name" value="SNF2_N"/>
</dbReference>
<name>A0A9P5UFH0_9AGAR</name>
<dbReference type="GO" id="GO:0008094">
    <property type="term" value="F:ATP-dependent activity, acting on DNA"/>
    <property type="evidence" value="ECO:0007669"/>
    <property type="project" value="TreeGrafter"/>
</dbReference>
<dbReference type="GO" id="GO:0005524">
    <property type="term" value="F:ATP binding"/>
    <property type="evidence" value="ECO:0007669"/>
    <property type="project" value="UniProtKB-KW"/>
</dbReference>
<sequence length="1210" mass="135936">MLPAGTIQVELGNASDISYPGNPQVAAEDGWYPVSDFNLELSPPKSRALIQSINFLTRYRFIFATYKSPFPFPNPHLVIRIYIIPFDLPGVHGCLTYHVRKSKTPQVLSMARQYMSALLPQIVQDQASWNCGLLHSEFSSPILECCSDQRTLSEIYSNLPSPSPGFSSFLARRLLDCNDSLDDLGLRSTLLRYQRESVAAMLEREQPSQSGHPNPLYVPLKGLDGRTFFYQPGKAEVLQEQSFVSLSPGGLLCEELGAGKTVIILALIIGTMKQLSRPEESVLDTQTVLTPLAFRHFPGQFSSIRKRLSYKAKTPPGVPSFRELLLHHVCTEPDLSATSPAREEHFSEMLEQIPYYSTGRKLNIPFYFHFKEDYSPKTDIRKSLRIQSDSAPRLMYLSSATLIVVPPNLVSQWDQEIHKHCEQVPRVLIVRPKTALPPAKKLAADYDIILMTVSRFCDEDRKAKLDNAHTRKVCECAELPDSRIPDCKCKLPELSPLLQIRWKRLVIDEGHVSSSPSTRLTPFSQLLSVQARWVVSGTPTTNLLGLGLGGSGTKDEDDAIIESGIHTQPMQPLDPGDIDSLFDDADSLFGDTDSLFGDSVSEESSLISSPSHRTARIWSESDKSDINKLMNMISRFIGVKFLADAQTIQTNIRDALFPEGVGKSAPYPGAIDMLVQVMSTLMIRHRIADVEKEITLPPLTQESVLLDLEPCVVISYNALQAGIMFNAIDSERKDQDYFFHPTSAKYLQQVMQNMSQLMFWHVDAKLYNAEELSVHIKKTLLKVKDNEKHISDSDLFLAQRALHHIDMALQTHLWRQIQFHVYIPYQVSKIPLSIRTAWSRLSQSQPEGLIHSDRLIKLREKVTSSPLITEEKLCSLGTEISEADLLDRRLGEELEEKTSRRKGKSARQHAAAGISMGTTDKSPSSARRNESAVRIAEMQQELHARREAMANEEKASTTIRIPESSSVLLRQSPLAEARVVKTASSKLNFIIEEVQKYSAEEKFLIFSDSPLTLSHVHEALDLIQIKSLPPKTQISQLVREQYVLTFETSDDHRVFLMELKHGARGLNLVSASRVIFCEPVWQADVESQAIKRAHRIGQVKPVSVKTLVIRGTAEEKMLERRQELKKSGGKVPKLLEESGMRHFIEYPEFLELGDHSGVATPSVDFPLFRLPPTKPSPLPTPVQKPSRNKRVRLGTPLPVQSPPSKRVHFG</sequence>
<dbReference type="CDD" id="cd18793">
    <property type="entry name" value="SF2_C_SNF"/>
    <property type="match status" value="1"/>
</dbReference>
<evidence type="ECO:0000313" key="7">
    <source>
        <dbReference type="Proteomes" id="UP000772434"/>
    </source>
</evidence>
<proteinExistence type="predicted"/>
<dbReference type="Gene3D" id="3.40.50.300">
    <property type="entry name" value="P-loop containing nucleotide triphosphate hydrolases"/>
    <property type="match status" value="1"/>
</dbReference>
<keyword evidence="7" id="KW-1185">Reference proteome</keyword>
<keyword evidence="2 6" id="KW-0378">Hydrolase</keyword>
<comment type="caution">
    <text evidence="6">The sequence shown here is derived from an EMBL/GenBank/DDBJ whole genome shotgun (WGS) entry which is preliminary data.</text>
</comment>
<feature type="compositionally biased region" description="Polar residues" evidence="4">
    <location>
        <begin position="916"/>
        <end position="926"/>
    </location>
</feature>
<feature type="region of interest" description="Disordered" evidence="4">
    <location>
        <begin position="894"/>
        <end position="931"/>
    </location>
</feature>
<gene>
    <name evidence="6" type="ORF">BDP27DRAFT_1314260</name>
</gene>
<dbReference type="AlphaFoldDB" id="A0A9P5UFH0"/>
<dbReference type="GO" id="GO:0006281">
    <property type="term" value="P:DNA repair"/>
    <property type="evidence" value="ECO:0007669"/>
    <property type="project" value="TreeGrafter"/>
</dbReference>
<dbReference type="EMBL" id="JADNRY010000007">
    <property type="protein sequence ID" value="KAF9076323.1"/>
    <property type="molecule type" value="Genomic_DNA"/>
</dbReference>
<dbReference type="PROSITE" id="PS51194">
    <property type="entry name" value="HELICASE_CTER"/>
    <property type="match status" value="1"/>
</dbReference>
<dbReference type="PANTHER" id="PTHR45626:SF51">
    <property type="entry name" value="SNF2-RELATED DOMAIN-CONTAINING PROTEIN"/>
    <property type="match status" value="1"/>
</dbReference>
<dbReference type="InterPro" id="IPR038718">
    <property type="entry name" value="SNF2-like_sf"/>
</dbReference>
<dbReference type="SMART" id="SM00487">
    <property type="entry name" value="DEXDc"/>
    <property type="match status" value="1"/>
</dbReference>
<evidence type="ECO:0000256" key="3">
    <source>
        <dbReference type="ARBA" id="ARBA00022840"/>
    </source>
</evidence>
<dbReference type="GO" id="GO:0016787">
    <property type="term" value="F:hydrolase activity"/>
    <property type="evidence" value="ECO:0007669"/>
    <property type="project" value="UniProtKB-KW"/>
</dbReference>
<evidence type="ECO:0000313" key="6">
    <source>
        <dbReference type="EMBL" id="KAF9076323.1"/>
    </source>
</evidence>
<protein>
    <submittedName>
        <fullName evidence="6">P-loop containing nucleoside triphosphate hydrolase protein</fullName>
    </submittedName>
</protein>
<reference evidence="6" key="1">
    <citation type="submission" date="2020-11" db="EMBL/GenBank/DDBJ databases">
        <authorList>
            <consortium name="DOE Joint Genome Institute"/>
            <person name="Ahrendt S."/>
            <person name="Riley R."/>
            <person name="Andreopoulos W."/>
            <person name="Labutti K."/>
            <person name="Pangilinan J."/>
            <person name="Ruiz-Duenas F.J."/>
            <person name="Barrasa J.M."/>
            <person name="Sanchez-Garcia M."/>
            <person name="Camarero S."/>
            <person name="Miyauchi S."/>
            <person name="Serrano A."/>
            <person name="Linde D."/>
            <person name="Babiker R."/>
            <person name="Drula E."/>
            <person name="Ayuso-Fernandez I."/>
            <person name="Pacheco R."/>
            <person name="Padilla G."/>
            <person name="Ferreira P."/>
            <person name="Barriuso J."/>
            <person name="Kellner H."/>
            <person name="Castanera R."/>
            <person name="Alfaro M."/>
            <person name="Ramirez L."/>
            <person name="Pisabarro A.G."/>
            <person name="Kuo A."/>
            <person name="Tritt A."/>
            <person name="Lipzen A."/>
            <person name="He G."/>
            <person name="Yan M."/>
            <person name="Ng V."/>
            <person name="Cullen D."/>
            <person name="Martin F."/>
            <person name="Rosso M.-N."/>
            <person name="Henrissat B."/>
            <person name="Hibbett D."/>
            <person name="Martinez A.T."/>
            <person name="Grigoriev I.V."/>
        </authorList>
    </citation>
    <scope>NUCLEOTIDE SEQUENCE</scope>
    <source>
        <strain evidence="6">AH 40177</strain>
    </source>
</reference>
<evidence type="ECO:0000256" key="1">
    <source>
        <dbReference type="ARBA" id="ARBA00022741"/>
    </source>
</evidence>
<dbReference type="PANTHER" id="PTHR45626">
    <property type="entry name" value="TRANSCRIPTION TERMINATION FACTOR 2-RELATED"/>
    <property type="match status" value="1"/>
</dbReference>
<feature type="compositionally biased region" description="Pro residues" evidence="4">
    <location>
        <begin position="1172"/>
        <end position="1182"/>
    </location>
</feature>
<evidence type="ECO:0000256" key="4">
    <source>
        <dbReference type="SAM" id="MobiDB-lite"/>
    </source>
</evidence>
<dbReference type="InterPro" id="IPR001650">
    <property type="entry name" value="Helicase_C-like"/>
</dbReference>
<feature type="region of interest" description="Disordered" evidence="4">
    <location>
        <begin position="1171"/>
        <end position="1210"/>
    </location>
</feature>
<evidence type="ECO:0000259" key="5">
    <source>
        <dbReference type="PROSITE" id="PS51194"/>
    </source>
</evidence>
<feature type="domain" description="Helicase C-terminal" evidence="5">
    <location>
        <begin position="986"/>
        <end position="1139"/>
    </location>
</feature>